<gene>
    <name evidence="1" type="ORF">Bccel_2709</name>
</gene>
<dbReference type="STRING" id="398512.Bccel_2709"/>
<evidence type="ECO:0000313" key="2">
    <source>
        <dbReference type="Proteomes" id="UP000036923"/>
    </source>
</evidence>
<comment type="caution">
    <text evidence="1">The sequence shown here is derived from an EMBL/GenBank/DDBJ whole genome shotgun (WGS) entry which is preliminary data.</text>
</comment>
<dbReference type="InterPro" id="IPR043737">
    <property type="entry name" value="DUF5682"/>
</dbReference>
<accession>A0A0L6JNT4</accession>
<dbReference type="EMBL" id="LGTC01000001">
    <property type="protein sequence ID" value="KNY27438.1"/>
    <property type="molecule type" value="Genomic_DNA"/>
</dbReference>
<reference evidence="2" key="1">
    <citation type="submission" date="2015-07" db="EMBL/GenBank/DDBJ databases">
        <title>Near-Complete Genome Sequence of the Cellulolytic Bacterium Bacteroides (Pseudobacteroides) cellulosolvens ATCC 35603.</title>
        <authorList>
            <person name="Dassa B."/>
            <person name="Utturkar S.M."/>
            <person name="Klingeman D.M."/>
            <person name="Hurt R.A."/>
            <person name="Keller M."/>
            <person name="Xu J."/>
            <person name="Reddy Y.H.K."/>
            <person name="Borovok I."/>
            <person name="Grinberg I.R."/>
            <person name="Lamed R."/>
            <person name="Zhivin O."/>
            <person name="Bayer E.A."/>
            <person name="Brown S.D."/>
        </authorList>
    </citation>
    <scope>NUCLEOTIDE SEQUENCE [LARGE SCALE GENOMIC DNA]</scope>
    <source>
        <strain evidence="2">DSM 2933</strain>
    </source>
</reference>
<protein>
    <submittedName>
        <fullName evidence="1">Uncharacterized protein</fullName>
    </submittedName>
</protein>
<name>A0A0L6JNT4_9FIRM</name>
<dbReference type="eggNOG" id="COG1916">
    <property type="taxonomic scope" value="Bacteria"/>
</dbReference>
<proteinExistence type="predicted"/>
<evidence type="ECO:0000313" key="1">
    <source>
        <dbReference type="EMBL" id="KNY27438.1"/>
    </source>
</evidence>
<keyword evidence="2" id="KW-1185">Reference proteome</keyword>
<dbReference type="Pfam" id="PF18934">
    <property type="entry name" value="DUF5682"/>
    <property type="match status" value="1"/>
</dbReference>
<dbReference type="PATRIC" id="fig|398512.5.peg.2841"/>
<sequence>MCRMQKYTPHFFGIRHLSPGGAYHLLKFLDEVKPTAVLIEGLSDANSQIEYFTAPGTKPPFAVLAYTEELPIKTLLYPMAEYSPEYQALVWANNHNVHAEFIDLPSDVFLTLEYRQIRGTGESEAQPTGTSIYEKWAETAGEEDHESYWERSFEHNLLKDSYRLGVYEFGKGLRELSHDSPSHMAQNLVREAYMRKKIREVLDKGHLAQKVVVVTGAYHSSVLGPEMPPMTEEEFESLPRIKTKLTLMPYSYYKLSSRSGYGAGNGAPQYFEHMWDCMKKNDLERLPALYLSGIAGHMRESGTHRSSAEAIEGVRLANAMSAMRGGIAPVLKDLRDAAIVCLGYGELSAVSEAVARTEIGTGIGSLPEGVSRTSIQDDFYRELKRLKLDKYRSAVAMDIELDLRENRRVQSKDAAYLDLNRSFFLHRLRVLNVSFQKYKPRAQQSATWAEAWTLRWTPEAEIELVESTLKGETIELASAYALKDMLEKCGRVEEASAVIREACLCGLIDAMEMARKELQRLAVDSGAFAEIAAAAKDMATVISYGDIRKFDTSHFIPLLSQLFLRGALLLVEAARCDNEAAKIIIEAINSLNSISLEHYNVVDEGIWLEELKKLAGLDDRNPKLSGYACSILLERNLMDNDRLSSEVMRRLSPGIEADIGAGWFEGLSLRNKYALIARTALWEQISLYVESLEDDGFKRALVFLRRAFSSFGPSEKRSVCEILGEIWGVGSEEVSDILNRELEEEEQKTLEDINEFDFGDI</sequence>
<organism evidence="1 2">
    <name type="scientific">Pseudobacteroides cellulosolvens ATCC 35603 = DSM 2933</name>
    <dbReference type="NCBI Taxonomy" id="398512"/>
    <lineage>
        <taxon>Bacteria</taxon>
        <taxon>Bacillati</taxon>
        <taxon>Bacillota</taxon>
        <taxon>Clostridia</taxon>
        <taxon>Eubacteriales</taxon>
        <taxon>Oscillospiraceae</taxon>
        <taxon>Pseudobacteroides</taxon>
    </lineage>
</organism>
<dbReference type="AlphaFoldDB" id="A0A0L6JNT4"/>
<dbReference type="Proteomes" id="UP000036923">
    <property type="component" value="Unassembled WGS sequence"/>
</dbReference>